<dbReference type="GO" id="GO:0006310">
    <property type="term" value="P:DNA recombination"/>
    <property type="evidence" value="ECO:0007669"/>
    <property type="project" value="UniProtKB-KW"/>
</dbReference>
<evidence type="ECO:0000313" key="5">
    <source>
        <dbReference type="EMBL" id="CUH60663.1"/>
    </source>
</evidence>
<gene>
    <name evidence="5" type="primary">xerC_4</name>
    <name evidence="5" type="ORF">THS5294_01959</name>
</gene>
<evidence type="ECO:0000313" key="6">
    <source>
        <dbReference type="Proteomes" id="UP000051298"/>
    </source>
</evidence>
<feature type="domain" description="Tyr recombinase" evidence="4">
    <location>
        <begin position="222"/>
        <end position="406"/>
    </location>
</feature>
<dbReference type="InterPro" id="IPR002104">
    <property type="entry name" value="Integrase_catalytic"/>
</dbReference>
<sequence length="415" mass="47383">MENDTHPDQTTRRKLKAGSHADRFALQIEAEGYGLRSIANYRTTAEALWAAMLEADVCPTELTDDRVDHLATSIISAASARDQKHCRYRINRFRDYLIENAGAPPRSEPPLDMSPRACLKREYETYLRSQRGLSEDTIYHCLRFFDRFLTAKFGSGLGDLNTIKPDDITGFILWLRKEQNAPRDKTGPSHLRNLFQFLFWSGKTERNLSNAVPKARQPKPTGIPRYLEPEQVNRLIEVVRDHQKTGRRNYAMLMLIARLGLRAPEVTAIELDDIDWRAGEILIRGKRQLHDRMPMSAEVGEAIVDYIKNERRGPDRALFVSVKPPFKRFKDAQILRWILRDAYDATGISPPQAYIGTHILRHSLATDMLRKGASLAEIGDVLRHRSAMTTTIYAQYDVAALRSISRPWPTSGDAQ</sequence>
<dbReference type="Gene3D" id="1.10.150.130">
    <property type="match status" value="1"/>
</dbReference>
<proteinExistence type="predicted"/>
<dbReference type="EMBL" id="CYRX01000028">
    <property type="protein sequence ID" value="CUH60663.1"/>
    <property type="molecule type" value="Genomic_DNA"/>
</dbReference>
<dbReference type="PROSITE" id="PS51898">
    <property type="entry name" value="TYR_RECOMBINASE"/>
    <property type="match status" value="1"/>
</dbReference>
<dbReference type="GeneID" id="57290592"/>
<dbReference type="Proteomes" id="UP000051298">
    <property type="component" value="Unassembled WGS sequence"/>
</dbReference>
<dbReference type="AlphaFoldDB" id="A0A0P1EZV5"/>
<dbReference type="GO" id="GO:0003677">
    <property type="term" value="F:DNA binding"/>
    <property type="evidence" value="ECO:0007669"/>
    <property type="project" value="UniProtKB-KW"/>
</dbReference>
<dbReference type="InterPro" id="IPR004107">
    <property type="entry name" value="Integrase_SAM-like_N"/>
</dbReference>
<keyword evidence="3" id="KW-0233">DNA recombination</keyword>
<name>A0A0P1EZV5_9RHOB</name>
<evidence type="ECO:0000259" key="4">
    <source>
        <dbReference type="PROSITE" id="PS51898"/>
    </source>
</evidence>
<dbReference type="InterPro" id="IPR011010">
    <property type="entry name" value="DNA_brk_join_enz"/>
</dbReference>
<evidence type="ECO:0000256" key="2">
    <source>
        <dbReference type="ARBA" id="ARBA00023125"/>
    </source>
</evidence>
<dbReference type="GO" id="GO:0015074">
    <property type="term" value="P:DNA integration"/>
    <property type="evidence" value="ECO:0007669"/>
    <property type="project" value="UniProtKB-KW"/>
</dbReference>
<keyword evidence="1" id="KW-0229">DNA integration</keyword>
<dbReference type="SUPFAM" id="SSF56349">
    <property type="entry name" value="DNA breaking-rejoining enzymes"/>
    <property type="match status" value="1"/>
</dbReference>
<dbReference type="Pfam" id="PF00589">
    <property type="entry name" value="Phage_integrase"/>
    <property type="match status" value="1"/>
</dbReference>
<dbReference type="InterPro" id="IPR010998">
    <property type="entry name" value="Integrase_recombinase_N"/>
</dbReference>
<organism evidence="5 6">
    <name type="scientific">Thalassobacter stenotrophicus</name>
    <dbReference type="NCBI Taxonomy" id="266809"/>
    <lineage>
        <taxon>Bacteria</taxon>
        <taxon>Pseudomonadati</taxon>
        <taxon>Pseudomonadota</taxon>
        <taxon>Alphaproteobacteria</taxon>
        <taxon>Rhodobacterales</taxon>
        <taxon>Roseobacteraceae</taxon>
        <taxon>Thalassobacter</taxon>
    </lineage>
</organism>
<protein>
    <submittedName>
        <fullName evidence="5">Tyrosine recombinase XerC</fullName>
    </submittedName>
</protein>
<dbReference type="InterPro" id="IPR050090">
    <property type="entry name" value="Tyrosine_recombinase_XerCD"/>
</dbReference>
<keyword evidence="2" id="KW-0238">DNA-binding</keyword>
<dbReference type="PANTHER" id="PTHR30349">
    <property type="entry name" value="PHAGE INTEGRASE-RELATED"/>
    <property type="match status" value="1"/>
</dbReference>
<accession>A0A0P1EZV5</accession>
<evidence type="ECO:0000256" key="1">
    <source>
        <dbReference type="ARBA" id="ARBA00022908"/>
    </source>
</evidence>
<dbReference type="PANTHER" id="PTHR30349:SF90">
    <property type="entry name" value="TYROSINE RECOMBINASE XERD"/>
    <property type="match status" value="1"/>
</dbReference>
<evidence type="ECO:0000256" key="3">
    <source>
        <dbReference type="ARBA" id="ARBA00023172"/>
    </source>
</evidence>
<dbReference type="InterPro" id="IPR013762">
    <property type="entry name" value="Integrase-like_cat_sf"/>
</dbReference>
<dbReference type="Pfam" id="PF02899">
    <property type="entry name" value="Phage_int_SAM_1"/>
    <property type="match status" value="1"/>
</dbReference>
<reference evidence="5 6" key="1">
    <citation type="submission" date="2015-09" db="EMBL/GenBank/DDBJ databases">
        <authorList>
            <consortium name="Swine Surveillance"/>
        </authorList>
    </citation>
    <scope>NUCLEOTIDE SEQUENCE [LARGE SCALE GENOMIC DNA]</scope>
    <source>
        <strain evidence="5 6">CECT 5294</strain>
    </source>
</reference>
<dbReference type="RefSeq" id="WP_199484383.1">
    <property type="nucleotide sequence ID" value="NZ_CYRX01000028.1"/>
</dbReference>
<dbReference type="Gene3D" id="1.10.443.10">
    <property type="entry name" value="Intergrase catalytic core"/>
    <property type="match status" value="1"/>
</dbReference>